<dbReference type="STRING" id="649761.HMPREF0973_01529"/>
<sequence length="48" mass="5463">MIVFTPPLHSRRGVGVRRLFGGEGFHLSCSTHFIRCFSPFGRLERSTI</sequence>
<dbReference type="HOGENOM" id="CLU_3156447_0_0_10"/>
<dbReference type="EMBL" id="ACVA01000033">
    <property type="protein sequence ID" value="EEX18585.1"/>
    <property type="molecule type" value="Genomic_DNA"/>
</dbReference>
<comment type="caution">
    <text evidence="1">The sequence shown here is derived from an EMBL/GenBank/DDBJ whole genome shotgun (WGS) entry which is preliminary data.</text>
</comment>
<evidence type="ECO:0000313" key="1">
    <source>
        <dbReference type="EMBL" id="EEX18585.1"/>
    </source>
</evidence>
<name>C9MPI8_9BACT</name>
<dbReference type="AlphaFoldDB" id="C9MPI8"/>
<accession>C9MPI8</accession>
<keyword evidence="2" id="KW-1185">Reference proteome</keyword>
<proteinExistence type="predicted"/>
<reference evidence="1 2" key="1">
    <citation type="submission" date="2009-09" db="EMBL/GenBank/DDBJ databases">
        <authorList>
            <person name="Weinstock G."/>
            <person name="Sodergren E."/>
            <person name="Clifton S."/>
            <person name="Fulton L."/>
            <person name="Fulton B."/>
            <person name="Courtney L."/>
            <person name="Fronick C."/>
            <person name="Harrison M."/>
            <person name="Strong C."/>
            <person name="Farmer C."/>
            <person name="Delahaunty K."/>
            <person name="Markovic C."/>
            <person name="Hall O."/>
            <person name="Minx P."/>
            <person name="Tomlinson C."/>
            <person name="Mitreva M."/>
            <person name="Nelson J."/>
            <person name="Hou S."/>
            <person name="Wollam A."/>
            <person name="Pepin K.H."/>
            <person name="Johnson M."/>
            <person name="Bhonagiri V."/>
            <person name="Nash W.E."/>
            <person name="Warren W."/>
            <person name="Chinwalla A."/>
            <person name="Mardis E.R."/>
            <person name="Wilson R.K."/>
        </authorList>
    </citation>
    <scope>NUCLEOTIDE SEQUENCE [LARGE SCALE GENOMIC DNA]</scope>
    <source>
        <strain evidence="1 2">F0319</strain>
    </source>
</reference>
<evidence type="ECO:0000313" key="2">
    <source>
        <dbReference type="Proteomes" id="UP000003327"/>
    </source>
</evidence>
<dbReference type="Proteomes" id="UP000003327">
    <property type="component" value="Unassembled WGS sequence"/>
</dbReference>
<protein>
    <submittedName>
        <fullName evidence="1">Uncharacterized protein</fullName>
    </submittedName>
</protein>
<organism evidence="1 2">
    <name type="scientific">Prevotella veroralis F0319</name>
    <dbReference type="NCBI Taxonomy" id="649761"/>
    <lineage>
        <taxon>Bacteria</taxon>
        <taxon>Pseudomonadati</taxon>
        <taxon>Bacteroidota</taxon>
        <taxon>Bacteroidia</taxon>
        <taxon>Bacteroidales</taxon>
        <taxon>Prevotellaceae</taxon>
        <taxon>Prevotella</taxon>
    </lineage>
</organism>
<gene>
    <name evidence="1" type="ORF">HMPREF0973_01529</name>
</gene>